<dbReference type="Proteomes" id="UP000784294">
    <property type="component" value="Unassembled WGS sequence"/>
</dbReference>
<keyword evidence="2" id="KW-1185">Reference proteome</keyword>
<evidence type="ECO:0000313" key="1">
    <source>
        <dbReference type="EMBL" id="VEL07192.1"/>
    </source>
</evidence>
<accession>A0A448WAR7</accession>
<proteinExistence type="predicted"/>
<gene>
    <name evidence="1" type="ORF">PXEA_LOCUS632</name>
</gene>
<name>A0A448WAR7_9PLAT</name>
<protein>
    <submittedName>
        <fullName evidence="1">Uncharacterized protein</fullName>
    </submittedName>
</protein>
<dbReference type="EMBL" id="CAAALY010001224">
    <property type="protein sequence ID" value="VEL07192.1"/>
    <property type="molecule type" value="Genomic_DNA"/>
</dbReference>
<evidence type="ECO:0000313" key="2">
    <source>
        <dbReference type="Proteomes" id="UP000784294"/>
    </source>
</evidence>
<organism evidence="1 2">
    <name type="scientific">Protopolystoma xenopodis</name>
    <dbReference type="NCBI Taxonomy" id="117903"/>
    <lineage>
        <taxon>Eukaryota</taxon>
        <taxon>Metazoa</taxon>
        <taxon>Spiralia</taxon>
        <taxon>Lophotrochozoa</taxon>
        <taxon>Platyhelminthes</taxon>
        <taxon>Monogenea</taxon>
        <taxon>Polyopisthocotylea</taxon>
        <taxon>Polystomatidea</taxon>
        <taxon>Polystomatidae</taxon>
        <taxon>Protopolystoma</taxon>
    </lineage>
</organism>
<dbReference type="AlphaFoldDB" id="A0A448WAR7"/>
<comment type="caution">
    <text evidence="1">The sequence shown here is derived from an EMBL/GenBank/DDBJ whole genome shotgun (WGS) entry which is preliminary data.</text>
</comment>
<reference evidence="1" key="1">
    <citation type="submission" date="2018-11" db="EMBL/GenBank/DDBJ databases">
        <authorList>
            <consortium name="Pathogen Informatics"/>
        </authorList>
    </citation>
    <scope>NUCLEOTIDE SEQUENCE</scope>
</reference>
<sequence>MARIPRRKDERIILVRAGRGGGTEKFGRVLFPLDPFCLGLAFDTRRVPVEPDSTPLECLFCFTSVWMIRPLSLRDYFSVMLERRAPKTTRSLSNTSTIEAHAKKEALAPKLDNPMAFPEIGSIVPGRQKPHVGKPDDSVALSHVLRRWIDRLFTVKEADCWSQALVEPKSTGPE</sequence>